<dbReference type="Proteomes" id="UP000270094">
    <property type="component" value="Unassembled WGS sequence"/>
</dbReference>
<protein>
    <submittedName>
        <fullName evidence="2">Uncharacterized protein</fullName>
    </submittedName>
</protein>
<sequence>MTSQTSPYNFYFRATKEKKSQRLRDTVDVEPALPKQQPKTKITQPVPPKKSTRQKTKLKSRPMQEQSIIELAAKVKKRKPRTMGPEKKRSVDEDPFPRQHVGKRKKKRTKQPKVEEFVPKIDSAFLVPDADMFQQEQPKNLSGEVAVKPSGTTLPKTGLPMVQGNSDNNGVILVNGQPFWFSDVPPVRKI</sequence>
<keyword evidence="3" id="KW-1185">Reference proteome</keyword>
<evidence type="ECO:0000313" key="2">
    <source>
        <dbReference type="EMBL" id="VDM72000.1"/>
    </source>
</evidence>
<evidence type="ECO:0000313" key="3">
    <source>
        <dbReference type="Proteomes" id="UP000270094"/>
    </source>
</evidence>
<feature type="region of interest" description="Disordered" evidence="1">
    <location>
        <begin position="139"/>
        <end position="163"/>
    </location>
</feature>
<dbReference type="OrthoDB" id="5867859at2759"/>
<dbReference type="EMBL" id="UYYB01023093">
    <property type="protein sequence ID" value="VDM72000.1"/>
    <property type="molecule type" value="Genomic_DNA"/>
</dbReference>
<name>A0A3P7IGB7_STRVU</name>
<dbReference type="AlphaFoldDB" id="A0A3P7IGB7"/>
<feature type="compositionally biased region" description="Basic and acidic residues" evidence="1">
    <location>
        <begin position="84"/>
        <end position="97"/>
    </location>
</feature>
<organism evidence="2 3">
    <name type="scientific">Strongylus vulgaris</name>
    <name type="common">Blood worm</name>
    <dbReference type="NCBI Taxonomy" id="40348"/>
    <lineage>
        <taxon>Eukaryota</taxon>
        <taxon>Metazoa</taxon>
        <taxon>Ecdysozoa</taxon>
        <taxon>Nematoda</taxon>
        <taxon>Chromadorea</taxon>
        <taxon>Rhabditida</taxon>
        <taxon>Rhabditina</taxon>
        <taxon>Rhabditomorpha</taxon>
        <taxon>Strongyloidea</taxon>
        <taxon>Strongylidae</taxon>
        <taxon>Strongylus</taxon>
    </lineage>
</organism>
<feature type="compositionally biased region" description="Basic residues" evidence="1">
    <location>
        <begin position="100"/>
        <end position="111"/>
    </location>
</feature>
<reference evidence="2 3" key="1">
    <citation type="submission" date="2018-11" db="EMBL/GenBank/DDBJ databases">
        <authorList>
            <consortium name="Pathogen Informatics"/>
        </authorList>
    </citation>
    <scope>NUCLEOTIDE SEQUENCE [LARGE SCALE GENOMIC DNA]</scope>
</reference>
<gene>
    <name evidence="2" type="ORF">SVUK_LOCUS6998</name>
</gene>
<feature type="compositionally biased region" description="Basic and acidic residues" evidence="1">
    <location>
        <begin position="14"/>
        <end position="27"/>
    </location>
</feature>
<accession>A0A3P7IGB7</accession>
<feature type="region of interest" description="Disordered" evidence="1">
    <location>
        <begin position="1"/>
        <end position="114"/>
    </location>
</feature>
<feature type="compositionally biased region" description="Basic residues" evidence="1">
    <location>
        <begin position="50"/>
        <end position="60"/>
    </location>
</feature>
<evidence type="ECO:0000256" key="1">
    <source>
        <dbReference type="SAM" id="MobiDB-lite"/>
    </source>
</evidence>
<proteinExistence type="predicted"/>